<dbReference type="AlphaFoldDB" id="A0A8S3HYJ6"/>
<dbReference type="EMBL" id="CAJOBJ010337882">
    <property type="protein sequence ID" value="CAF5191429.1"/>
    <property type="molecule type" value="Genomic_DNA"/>
</dbReference>
<name>A0A8S3HYJ6_9BILA</name>
<feature type="region of interest" description="Disordered" evidence="1">
    <location>
        <begin position="141"/>
        <end position="176"/>
    </location>
</feature>
<evidence type="ECO:0000313" key="2">
    <source>
        <dbReference type="EMBL" id="CAF5100292.1"/>
    </source>
</evidence>
<dbReference type="Proteomes" id="UP000681720">
    <property type="component" value="Unassembled WGS sequence"/>
</dbReference>
<comment type="caution">
    <text evidence="3">The sequence shown here is derived from an EMBL/GenBank/DDBJ whole genome shotgun (WGS) entry which is preliminary data.</text>
</comment>
<dbReference type="EMBL" id="CAJOBH010238452">
    <property type="protein sequence ID" value="CAF5100292.1"/>
    <property type="molecule type" value="Genomic_DNA"/>
</dbReference>
<reference evidence="3" key="1">
    <citation type="submission" date="2021-02" db="EMBL/GenBank/DDBJ databases">
        <authorList>
            <person name="Nowell W R."/>
        </authorList>
    </citation>
    <scope>NUCLEOTIDE SEQUENCE</scope>
</reference>
<accession>A0A8S3HYJ6</accession>
<sequence>DTFNEILARAQSIEHMNDVAVKFIEETKMHDKSLKRFRVSLHESHPNLDASISIIRRQYPTNLKRATRSILQKVEIFDRRYADLLADMEEYARTFVKNFNATGQTINLPLDSASSIVHLYRSTIACRYNIASQYLLSSDDDDEEQIPLSSNSTKHNRQSNNNNNNKAGNRDKPVSS</sequence>
<evidence type="ECO:0000313" key="3">
    <source>
        <dbReference type="EMBL" id="CAF5191429.1"/>
    </source>
</evidence>
<organism evidence="3 4">
    <name type="scientific">Rotaria magnacalcarata</name>
    <dbReference type="NCBI Taxonomy" id="392030"/>
    <lineage>
        <taxon>Eukaryota</taxon>
        <taxon>Metazoa</taxon>
        <taxon>Spiralia</taxon>
        <taxon>Gnathifera</taxon>
        <taxon>Rotifera</taxon>
        <taxon>Eurotatoria</taxon>
        <taxon>Bdelloidea</taxon>
        <taxon>Philodinida</taxon>
        <taxon>Philodinidae</taxon>
        <taxon>Rotaria</taxon>
    </lineage>
</organism>
<evidence type="ECO:0000256" key="1">
    <source>
        <dbReference type="SAM" id="MobiDB-lite"/>
    </source>
</evidence>
<protein>
    <submittedName>
        <fullName evidence="3">Uncharacterized protein</fullName>
    </submittedName>
</protein>
<proteinExistence type="predicted"/>
<gene>
    <name evidence="2" type="ORF">BYL167_LOCUS64269</name>
    <name evidence="3" type="ORF">GIL414_LOCUS73102</name>
</gene>
<evidence type="ECO:0000313" key="4">
    <source>
        <dbReference type="Proteomes" id="UP000681720"/>
    </source>
</evidence>
<feature type="non-terminal residue" evidence="3">
    <location>
        <position position="1"/>
    </location>
</feature>
<dbReference type="Proteomes" id="UP000681967">
    <property type="component" value="Unassembled WGS sequence"/>
</dbReference>